<comment type="caution">
    <text evidence="7">The sequence shown here is derived from an EMBL/GenBank/DDBJ whole genome shotgun (WGS) entry which is preliminary data.</text>
</comment>
<proteinExistence type="predicted"/>
<protein>
    <recommendedName>
        <fullName evidence="6">O-antigen ligase-related domain-containing protein</fullName>
    </recommendedName>
</protein>
<feature type="transmembrane region" description="Helical" evidence="5">
    <location>
        <begin position="142"/>
        <end position="163"/>
    </location>
</feature>
<keyword evidence="3 5" id="KW-1133">Transmembrane helix</keyword>
<keyword evidence="2 5" id="KW-0812">Transmembrane</keyword>
<feature type="transmembrane region" description="Helical" evidence="5">
    <location>
        <begin position="385"/>
        <end position="403"/>
    </location>
</feature>
<feature type="transmembrane region" description="Helical" evidence="5">
    <location>
        <begin position="572"/>
        <end position="592"/>
    </location>
</feature>
<feature type="transmembrane region" description="Helical" evidence="5">
    <location>
        <begin position="533"/>
        <end position="552"/>
    </location>
</feature>
<dbReference type="InterPro" id="IPR051533">
    <property type="entry name" value="WaaL-like"/>
</dbReference>
<feature type="transmembrane region" description="Helical" evidence="5">
    <location>
        <begin position="196"/>
        <end position="218"/>
    </location>
</feature>
<dbReference type="PANTHER" id="PTHR37422:SF13">
    <property type="entry name" value="LIPOPOLYSACCHARIDE BIOSYNTHESIS PROTEIN PA4999-RELATED"/>
    <property type="match status" value="1"/>
</dbReference>
<dbReference type="EMBL" id="LOED01000005">
    <property type="protein sequence ID" value="KXG78088.1"/>
    <property type="molecule type" value="Genomic_DNA"/>
</dbReference>
<dbReference type="InterPro" id="IPR007016">
    <property type="entry name" value="O-antigen_ligase-rel_domated"/>
</dbReference>
<feature type="transmembrane region" description="Helical" evidence="5">
    <location>
        <begin position="238"/>
        <end position="266"/>
    </location>
</feature>
<feature type="transmembrane region" description="Helical" evidence="5">
    <location>
        <begin position="332"/>
        <end position="352"/>
    </location>
</feature>
<feature type="transmembrane region" description="Helical" evidence="5">
    <location>
        <begin position="306"/>
        <end position="323"/>
    </location>
</feature>
<accession>A0A140LC13</accession>
<dbReference type="Pfam" id="PF04932">
    <property type="entry name" value="Wzy_C"/>
    <property type="match status" value="1"/>
</dbReference>
<dbReference type="AlphaFoldDB" id="A0A140LC13"/>
<dbReference type="PANTHER" id="PTHR37422">
    <property type="entry name" value="TEICHURONIC ACID BIOSYNTHESIS PROTEIN TUAE"/>
    <property type="match status" value="1"/>
</dbReference>
<evidence type="ECO:0000259" key="6">
    <source>
        <dbReference type="Pfam" id="PF04932"/>
    </source>
</evidence>
<evidence type="ECO:0000256" key="1">
    <source>
        <dbReference type="ARBA" id="ARBA00004141"/>
    </source>
</evidence>
<evidence type="ECO:0000313" key="7">
    <source>
        <dbReference type="EMBL" id="KXG78088.1"/>
    </source>
</evidence>
<feature type="domain" description="O-antigen ligase-related" evidence="6">
    <location>
        <begin position="416"/>
        <end position="550"/>
    </location>
</feature>
<sequence>MEAAIRWISESFIAKIISFLFSREVRENSILFKILKEIAGASKALFRGSFIGLLLQSEPWEKEALSSSRFCKVLFNTANRFSVFRDIIRDIVENSSCYRYSVKIWLDFTMRPFKILSLVFLPATFTYAALKGMFSGLSAGEFTAVIIAAGILIPSYFINLNLYDVFKGSILLRASGLLDGGPKAALPAVDEENAGFVYVFLGAVFGVLCFALPVITVIRLTGLIMLSFLLYLKPHFGIYIMAFILPLVDTIYSVLLIGFTFVAMVLKAEKGEFGVPNGTVPAALFFASAFIAAIFSVARFESLKLLPIYAAYFMTFLAFYHYCRKEKVMKTALLFQTISTVGISLYGIYQYFYVKKPTAIAWVDTKLFPEITMRVYATLENPNVLAEYLVFVIPVVMAFIWTSDRVGRKLAFSGLLGIILTCLVMTLSRGGWLGLAVAVLIFALAVDRRLFAALMLIALISPVFLPSVIINRIASIGSLEDSSNAYRITIWVATLRMLKDYWLTGLGLGLQAFSKVYRDYMIAGTPALHSHNFYLQLGLEMGILGLISFLWFAWAELKGAGRILRIKRSPRAAVFAVGIAGAISGHLFHGLFDHVWFSPRIGLTFWEMAGILAALTASAEAGELQGEVGRS</sequence>
<dbReference type="GO" id="GO:0016020">
    <property type="term" value="C:membrane"/>
    <property type="evidence" value="ECO:0007669"/>
    <property type="project" value="UniProtKB-SubCell"/>
</dbReference>
<feature type="transmembrane region" description="Helical" evidence="5">
    <location>
        <begin position="278"/>
        <end position="300"/>
    </location>
</feature>
<keyword evidence="4 5" id="KW-0472">Membrane</keyword>
<keyword evidence="8" id="KW-1185">Reference proteome</keyword>
<dbReference type="STRING" id="520764.AN618_07070"/>
<dbReference type="Proteomes" id="UP000070427">
    <property type="component" value="Unassembled WGS sequence"/>
</dbReference>
<name>A0A140LC13_9FIRM</name>
<dbReference type="InParanoid" id="A0A140LC13"/>
<gene>
    <name evidence="7" type="ORF">AN618_07070</name>
</gene>
<dbReference type="OrthoDB" id="9804143at2"/>
<evidence type="ECO:0000256" key="5">
    <source>
        <dbReference type="SAM" id="Phobius"/>
    </source>
</evidence>
<evidence type="ECO:0000256" key="2">
    <source>
        <dbReference type="ARBA" id="ARBA00022692"/>
    </source>
</evidence>
<feature type="transmembrane region" description="Helical" evidence="5">
    <location>
        <begin position="415"/>
        <end position="444"/>
    </location>
</feature>
<feature type="transmembrane region" description="Helical" evidence="5">
    <location>
        <begin position="450"/>
        <end position="470"/>
    </location>
</feature>
<feature type="transmembrane region" description="Helical" evidence="5">
    <location>
        <begin position="113"/>
        <end position="130"/>
    </location>
</feature>
<evidence type="ECO:0000256" key="3">
    <source>
        <dbReference type="ARBA" id="ARBA00022989"/>
    </source>
</evidence>
<organism evidence="7 8">
    <name type="scientific">Fervidicola ferrireducens</name>
    <dbReference type="NCBI Taxonomy" id="520764"/>
    <lineage>
        <taxon>Bacteria</taxon>
        <taxon>Bacillati</taxon>
        <taxon>Bacillota</taxon>
        <taxon>Clostridia</taxon>
        <taxon>Thermosediminibacterales</taxon>
        <taxon>Thermosediminibacteraceae</taxon>
        <taxon>Fervidicola</taxon>
    </lineage>
</organism>
<reference evidence="7 8" key="1">
    <citation type="submission" date="2015-12" db="EMBL/GenBank/DDBJ databases">
        <title>Draft genome sequnece of Fervidicola ferrireducens strain Y170.</title>
        <authorList>
            <person name="Patel B.K."/>
        </authorList>
    </citation>
    <scope>NUCLEOTIDE SEQUENCE [LARGE SCALE GENOMIC DNA]</scope>
    <source>
        <strain evidence="7 8">Y170</strain>
    </source>
</reference>
<evidence type="ECO:0000313" key="8">
    <source>
        <dbReference type="Proteomes" id="UP000070427"/>
    </source>
</evidence>
<comment type="subcellular location">
    <subcellularLocation>
        <location evidence="1">Membrane</location>
        <topology evidence="1">Multi-pass membrane protein</topology>
    </subcellularLocation>
</comment>
<evidence type="ECO:0000256" key="4">
    <source>
        <dbReference type="ARBA" id="ARBA00023136"/>
    </source>
</evidence>
<dbReference type="RefSeq" id="WP_066352156.1">
    <property type="nucleotide sequence ID" value="NZ_LOED01000005.1"/>
</dbReference>